<reference evidence="2 3" key="1">
    <citation type="submission" date="2018-05" db="EMBL/GenBank/DDBJ databases">
        <title>Genomic Encyclopedia of Type Strains, Phase IV (KMG-IV): sequencing the most valuable type-strain genomes for metagenomic binning, comparative biology and taxonomic classification.</title>
        <authorList>
            <person name="Goeker M."/>
        </authorList>
    </citation>
    <scope>NUCLEOTIDE SEQUENCE [LARGE SCALE GENOMIC DNA]</scope>
    <source>
        <strain evidence="2 3">DSM 44704</strain>
    </source>
</reference>
<evidence type="ECO:0000313" key="2">
    <source>
        <dbReference type="EMBL" id="PXX70928.1"/>
    </source>
</evidence>
<name>A0A318K9D5_9NOCA</name>
<dbReference type="EMBL" id="QJKF01000001">
    <property type="protein sequence ID" value="PXX70928.1"/>
    <property type="molecule type" value="Genomic_DNA"/>
</dbReference>
<dbReference type="AlphaFoldDB" id="A0A318K9D5"/>
<comment type="caution">
    <text evidence="2">The sequence shown here is derived from an EMBL/GenBank/DDBJ whole genome shotgun (WGS) entry which is preliminary data.</text>
</comment>
<feature type="chain" id="PRO_5039346873" description="Small secreted domain DUF320" evidence="1">
    <location>
        <begin position="25"/>
        <end position="69"/>
    </location>
</feature>
<evidence type="ECO:0000313" key="3">
    <source>
        <dbReference type="Proteomes" id="UP000247569"/>
    </source>
</evidence>
<keyword evidence="3" id="KW-1185">Reference proteome</keyword>
<protein>
    <recommendedName>
        <fullName evidence="4">Small secreted domain DUF320</fullName>
    </recommendedName>
</protein>
<evidence type="ECO:0008006" key="4">
    <source>
        <dbReference type="Google" id="ProtNLM"/>
    </source>
</evidence>
<dbReference type="Proteomes" id="UP000247569">
    <property type="component" value="Unassembled WGS sequence"/>
</dbReference>
<gene>
    <name evidence="2" type="ORF">DFR70_101349</name>
</gene>
<proteinExistence type="predicted"/>
<evidence type="ECO:0000256" key="1">
    <source>
        <dbReference type="SAM" id="SignalP"/>
    </source>
</evidence>
<feature type="signal peptide" evidence="1">
    <location>
        <begin position="1"/>
        <end position="24"/>
    </location>
</feature>
<organism evidence="2 3">
    <name type="scientific">Nocardia tenerifensis</name>
    <dbReference type="NCBI Taxonomy" id="228006"/>
    <lineage>
        <taxon>Bacteria</taxon>
        <taxon>Bacillati</taxon>
        <taxon>Actinomycetota</taxon>
        <taxon>Actinomycetes</taxon>
        <taxon>Mycobacteriales</taxon>
        <taxon>Nocardiaceae</taxon>
        <taxon>Nocardia</taxon>
    </lineage>
</organism>
<sequence length="69" mass="7067">MRNPKLWIAVFGFVAAPFSAVAPAAAAGLPLTPATDSATTVDQPQPCINYLGNIPCNLSTLSASLGLPR</sequence>
<accession>A0A318K9D5</accession>
<keyword evidence="1" id="KW-0732">Signal</keyword>